<organism evidence="4 5">
    <name type="scientific">Kyrpidia spormannii</name>
    <dbReference type="NCBI Taxonomy" id="2055160"/>
    <lineage>
        <taxon>Bacteria</taxon>
        <taxon>Bacillati</taxon>
        <taxon>Bacillota</taxon>
        <taxon>Bacilli</taxon>
        <taxon>Bacillales</taxon>
        <taxon>Alicyclobacillaceae</taxon>
        <taxon>Kyrpidia</taxon>
    </lineage>
</organism>
<dbReference type="GO" id="GO:0003677">
    <property type="term" value="F:DNA binding"/>
    <property type="evidence" value="ECO:0007669"/>
    <property type="project" value="UniProtKB-KW"/>
</dbReference>
<reference evidence="4 5" key="1">
    <citation type="submission" date="2020-04" db="EMBL/GenBank/DDBJ databases">
        <authorList>
            <person name="Hogendoorn C."/>
        </authorList>
    </citation>
    <scope>NUCLEOTIDE SEQUENCE [LARGE SCALE GENOMIC DNA]</scope>
    <source>
        <strain evidence="4">COOX1</strain>
    </source>
</reference>
<name>A0A6F9E3I3_9BACL</name>
<evidence type="ECO:0000259" key="3">
    <source>
        <dbReference type="Pfam" id="PF07282"/>
    </source>
</evidence>
<evidence type="ECO:0000313" key="5">
    <source>
        <dbReference type="Proteomes" id="UP000502196"/>
    </source>
</evidence>
<protein>
    <submittedName>
        <fullName evidence="4">Transposase</fullName>
    </submittedName>
</protein>
<evidence type="ECO:0000256" key="2">
    <source>
        <dbReference type="SAM" id="MobiDB-lite"/>
    </source>
</evidence>
<accession>A0A6F9E3I3</accession>
<sequence length="501" mass="57299">MRALAAVIKTIRIGIHREVHRCKREALERTKDIYNQVIAFYMDFFAAHLNVLDEPVQVRKKDGSIKERTRTNQELLTFAEFHTLATKAHPNPGWPLDEHVPAAEGMPTELRRAAINQAIGKVRSWWSRLKTWEETAPDQRGREPQLGAPNEPVTFYAGMVEHPEYDLNPQKKKRHTFISLKLHTGQKWEKVSLPVVVHAQAEALLAGSALEKERIARGRKRSKTGQTGSGEEKGGSGAGTWVAKSLTVYGKRDKRYPGGVRYALHIPMEKSVDKPRKAEEQRRADPQMPVVAVDLGVGRLAVMGAFVEGRLAATRFVDGRALNHRRHRLLTVIHRKREQSGRLQPVVQDNAALWDKIRNLDENAAKQTAVTIVRFAREHGARVIVFEHLRRYRPPKEKMSRSGRKNHKRAYWLRGQIMKWVRDLAFREGILTVERNPAYTSQVCPHCKVLGQRGGSRFTCKNPNHRYNADADFVGMMNLYRKWTKTFVYPRKGDDPKPEVA</sequence>
<proteinExistence type="predicted"/>
<evidence type="ECO:0000256" key="1">
    <source>
        <dbReference type="ARBA" id="ARBA00023125"/>
    </source>
</evidence>
<dbReference type="Proteomes" id="UP000502196">
    <property type="component" value="Chromosome"/>
</dbReference>
<dbReference type="InterPro" id="IPR010095">
    <property type="entry name" value="Cas12f1-like_TNB"/>
</dbReference>
<gene>
    <name evidence="4" type="ORF">COOX1_0680</name>
</gene>
<feature type="region of interest" description="Disordered" evidence="2">
    <location>
        <begin position="215"/>
        <end position="237"/>
    </location>
</feature>
<dbReference type="EMBL" id="LR792683">
    <property type="protein sequence ID" value="CAB3390972.1"/>
    <property type="molecule type" value="Genomic_DNA"/>
</dbReference>
<evidence type="ECO:0000313" key="4">
    <source>
        <dbReference type="EMBL" id="CAB3390972.1"/>
    </source>
</evidence>
<dbReference type="RefSeq" id="WP_232059596.1">
    <property type="nucleotide sequence ID" value="NZ_CP047972.1"/>
</dbReference>
<keyword evidence="1" id="KW-0238">DNA-binding</keyword>
<dbReference type="AlphaFoldDB" id="A0A6F9E3I3"/>
<feature type="domain" description="Cas12f1-like TNB" evidence="3">
    <location>
        <begin position="416"/>
        <end position="478"/>
    </location>
</feature>
<dbReference type="Pfam" id="PF07282">
    <property type="entry name" value="Cas12f1-like_TNB"/>
    <property type="match status" value="1"/>
</dbReference>